<dbReference type="KEGG" id="cph:Cpha266_0649"/>
<evidence type="ECO:0000313" key="2">
    <source>
        <dbReference type="Proteomes" id="UP000008701"/>
    </source>
</evidence>
<dbReference type="OrthoDB" id="573082at2"/>
<dbReference type="Pfam" id="PF05973">
    <property type="entry name" value="Gp49"/>
    <property type="match status" value="1"/>
</dbReference>
<gene>
    <name evidence="1" type="ordered locus">Cpha266_0649</name>
</gene>
<keyword evidence="2" id="KW-1185">Reference proteome</keyword>
<protein>
    <recommendedName>
        <fullName evidence="3">Phage-related protein</fullName>
    </recommendedName>
</protein>
<name>A1BE77_CHLPD</name>
<sequence>MREIVFFKTRAGKSPVEDYLDTLSEKEVQKVLWVLRLVKELPTVSTEYFKKLQNTDGIWEIRAKQASNAFRLLGFLDQGSLVVLTNGFSKKTQKTPASEIVLAEKRKIEYLSRKNHG</sequence>
<dbReference type="STRING" id="290317.Cpha266_0649"/>
<dbReference type="eggNOG" id="COG4679">
    <property type="taxonomic scope" value="Bacteria"/>
</dbReference>
<organism evidence="1 2">
    <name type="scientific">Chlorobium phaeobacteroides (strain DSM 266 / SMG 266 / 2430)</name>
    <dbReference type="NCBI Taxonomy" id="290317"/>
    <lineage>
        <taxon>Bacteria</taxon>
        <taxon>Pseudomonadati</taxon>
        <taxon>Chlorobiota</taxon>
        <taxon>Chlorobiia</taxon>
        <taxon>Chlorobiales</taxon>
        <taxon>Chlorobiaceae</taxon>
        <taxon>Chlorobium/Pelodictyon group</taxon>
        <taxon>Chlorobium</taxon>
    </lineage>
</organism>
<dbReference type="AlphaFoldDB" id="A1BE77"/>
<dbReference type="InterPro" id="IPR009241">
    <property type="entry name" value="HigB-like"/>
</dbReference>
<evidence type="ECO:0008006" key="3">
    <source>
        <dbReference type="Google" id="ProtNLM"/>
    </source>
</evidence>
<dbReference type="EMBL" id="CP000492">
    <property type="protein sequence ID" value="ABL64704.1"/>
    <property type="molecule type" value="Genomic_DNA"/>
</dbReference>
<accession>A1BE77</accession>
<reference evidence="1 2" key="1">
    <citation type="submission" date="2006-12" db="EMBL/GenBank/DDBJ databases">
        <title>Complete sequence of Chlorobium phaeobacteroides DSM 266.</title>
        <authorList>
            <consortium name="US DOE Joint Genome Institute"/>
            <person name="Copeland A."/>
            <person name="Lucas S."/>
            <person name="Lapidus A."/>
            <person name="Barry K."/>
            <person name="Detter J.C."/>
            <person name="Glavina del Rio T."/>
            <person name="Hammon N."/>
            <person name="Israni S."/>
            <person name="Pitluck S."/>
            <person name="Goltsman E."/>
            <person name="Schmutz J."/>
            <person name="Larimer F."/>
            <person name="Land M."/>
            <person name="Hauser L."/>
            <person name="Mikhailova N."/>
            <person name="Li T."/>
            <person name="Overmann J."/>
            <person name="Bryant D.A."/>
            <person name="Richardson P."/>
        </authorList>
    </citation>
    <scope>NUCLEOTIDE SEQUENCE [LARGE SCALE GENOMIC DNA]</scope>
    <source>
        <strain evidence="1 2">DSM 266</strain>
    </source>
</reference>
<evidence type="ECO:0000313" key="1">
    <source>
        <dbReference type="EMBL" id="ABL64704.1"/>
    </source>
</evidence>
<dbReference type="HOGENOM" id="CLU_122734_5_1_10"/>
<proteinExistence type="predicted"/>
<dbReference type="Proteomes" id="UP000008701">
    <property type="component" value="Chromosome"/>
</dbReference>
<dbReference type="RefSeq" id="WP_011744535.1">
    <property type="nucleotide sequence ID" value="NC_008639.1"/>
</dbReference>